<keyword evidence="3 5" id="KW-0687">Ribonucleoprotein</keyword>
<feature type="domain" description="Ribosomal protein eL8/eL30/eS12/Gadd45" evidence="6">
    <location>
        <begin position="5"/>
        <end position="92"/>
    </location>
</feature>
<keyword evidence="8" id="KW-1185">Reference proteome</keyword>
<dbReference type="InterPro" id="IPR029064">
    <property type="entry name" value="Ribosomal_eL30-like_sf"/>
</dbReference>
<dbReference type="RefSeq" id="WP_013684015.1">
    <property type="nucleotide sequence ID" value="NC_015320.1"/>
</dbReference>
<dbReference type="eggNOG" id="arCOG01752">
    <property type="taxonomic scope" value="Archaea"/>
</dbReference>
<dbReference type="GO" id="GO:0003723">
    <property type="term" value="F:RNA binding"/>
    <property type="evidence" value="ECO:0007669"/>
    <property type="project" value="InterPro"/>
</dbReference>
<dbReference type="PROSITE" id="PS00993">
    <property type="entry name" value="RIBOSOMAL_L30E_2"/>
    <property type="match status" value="1"/>
</dbReference>
<dbReference type="Proteomes" id="UP000008136">
    <property type="component" value="Chromosome"/>
</dbReference>
<organism evidence="7 8">
    <name type="scientific">Archaeoglobus veneficus (strain DSM 11195 / SNP6)</name>
    <dbReference type="NCBI Taxonomy" id="693661"/>
    <lineage>
        <taxon>Archaea</taxon>
        <taxon>Methanobacteriati</taxon>
        <taxon>Methanobacteriota</taxon>
        <taxon>Archaeoglobi</taxon>
        <taxon>Archaeoglobales</taxon>
        <taxon>Archaeoglobaceae</taxon>
        <taxon>Archaeoglobus</taxon>
    </lineage>
</organism>
<dbReference type="NCBIfam" id="NF002172">
    <property type="entry name" value="PRK01018.1"/>
    <property type="match status" value="1"/>
</dbReference>
<evidence type="ECO:0000256" key="3">
    <source>
        <dbReference type="ARBA" id="ARBA00023274"/>
    </source>
</evidence>
<dbReference type="GO" id="GO:0006412">
    <property type="term" value="P:translation"/>
    <property type="evidence" value="ECO:0007669"/>
    <property type="project" value="UniProtKB-UniRule"/>
</dbReference>
<dbReference type="PANTHER" id="PTHR11449">
    <property type="entry name" value="RIBOSOMAL PROTEIN L30"/>
    <property type="match status" value="1"/>
</dbReference>
<evidence type="ECO:0000256" key="1">
    <source>
        <dbReference type="ARBA" id="ARBA00007326"/>
    </source>
</evidence>
<keyword evidence="2 5" id="KW-0689">Ribosomal protein</keyword>
<evidence type="ECO:0000313" key="7">
    <source>
        <dbReference type="EMBL" id="AEA47354.1"/>
    </source>
</evidence>
<name>F2KNF2_ARCVS</name>
<sequence>MKVDIEKALRKALKTGRVYLGSKRTLKALKSGEAKLVVVAMNCPEDVMERIRSFDVPVVTFNGTNMELGAACGKPFSVAALAILEAGESEILNAA</sequence>
<comment type="similarity">
    <text evidence="1 5">Belongs to the eukaryotic ribosomal protein eL30 family.</text>
</comment>
<evidence type="ECO:0000259" key="6">
    <source>
        <dbReference type="Pfam" id="PF01248"/>
    </source>
</evidence>
<dbReference type="KEGG" id="ave:Arcve_1350"/>
<dbReference type="SUPFAM" id="SSF55315">
    <property type="entry name" value="L30e-like"/>
    <property type="match status" value="1"/>
</dbReference>
<evidence type="ECO:0000256" key="5">
    <source>
        <dbReference type="HAMAP-Rule" id="MF_00481"/>
    </source>
</evidence>
<dbReference type="GO" id="GO:0022625">
    <property type="term" value="C:cytosolic large ribosomal subunit"/>
    <property type="evidence" value="ECO:0007669"/>
    <property type="project" value="InterPro"/>
</dbReference>
<dbReference type="GeneID" id="10394471"/>
<dbReference type="HAMAP" id="MF_00481">
    <property type="entry name" value="Ribosomal_eL30"/>
    <property type="match status" value="1"/>
</dbReference>
<reference evidence="7 8" key="1">
    <citation type="submission" date="2011-03" db="EMBL/GenBank/DDBJ databases">
        <title>The complete genome of Archaeoglobus veneficus SNP6.</title>
        <authorList>
            <consortium name="US DOE Joint Genome Institute (JGI-PGF)"/>
            <person name="Lucas S."/>
            <person name="Copeland A."/>
            <person name="Lapidus A."/>
            <person name="Bruce D."/>
            <person name="Goodwin L."/>
            <person name="Pitluck S."/>
            <person name="Kyrpides N."/>
            <person name="Mavromatis K."/>
            <person name="Pagani I."/>
            <person name="Ivanova N."/>
            <person name="Mikhailova N."/>
            <person name="Lu M."/>
            <person name="Detter J.C."/>
            <person name="Tapia R."/>
            <person name="Han C."/>
            <person name="Land M."/>
            <person name="Hauser L."/>
            <person name="Markowitz V."/>
            <person name="Cheng J.-F."/>
            <person name="Hugenholtz P."/>
            <person name="Woyke T."/>
            <person name="Wu D."/>
            <person name="Spring S."/>
            <person name="Brambilla E."/>
            <person name="Klenk H.-P."/>
            <person name="Eisen J.A."/>
        </authorList>
    </citation>
    <scope>NUCLEOTIDE SEQUENCE [LARGE SCALE GENOMIC DNA]</scope>
    <source>
        <strain>SNP6</strain>
    </source>
</reference>
<dbReference type="Pfam" id="PF01248">
    <property type="entry name" value="Ribosomal_L7Ae"/>
    <property type="match status" value="1"/>
</dbReference>
<dbReference type="EMBL" id="CP002588">
    <property type="protein sequence ID" value="AEA47354.1"/>
    <property type="molecule type" value="Genomic_DNA"/>
</dbReference>
<dbReference type="OrthoDB" id="10759at2157"/>
<dbReference type="AlphaFoldDB" id="F2KNF2"/>
<accession>F2KNF2</accession>
<evidence type="ECO:0000256" key="4">
    <source>
        <dbReference type="ARBA" id="ARBA00035231"/>
    </source>
</evidence>
<evidence type="ECO:0000256" key="2">
    <source>
        <dbReference type="ARBA" id="ARBA00022980"/>
    </source>
</evidence>
<protein>
    <recommendedName>
        <fullName evidence="4 5">Large ribosomal subunit protein eL30</fullName>
    </recommendedName>
</protein>
<dbReference type="PROSITE" id="PS00709">
    <property type="entry name" value="RIBOSOMAL_L30E_1"/>
    <property type="match status" value="1"/>
</dbReference>
<dbReference type="GO" id="GO:0003735">
    <property type="term" value="F:structural constituent of ribosome"/>
    <property type="evidence" value="ECO:0007669"/>
    <property type="project" value="InterPro"/>
</dbReference>
<dbReference type="HOGENOM" id="CLU_130502_1_0_2"/>
<dbReference type="Gene3D" id="3.30.1330.30">
    <property type="match status" value="1"/>
</dbReference>
<gene>
    <name evidence="5" type="primary">rpl30e</name>
    <name evidence="7" type="ordered locus">Arcve_1350</name>
</gene>
<dbReference type="STRING" id="693661.Arcve_1350"/>
<dbReference type="InterPro" id="IPR000231">
    <property type="entry name" value="Ribosomal_eL30"/>
</dbReference>
<dbReference type="InterPro" id="IPR004038">
    <property type="entry name" value="Ribosomal_eL8/eL30/eS12/Gad45"/>
</dbReference>
<proteinExistence type="inferred from homology"/>
<dbReference type="InterPro" id="IPR039109">
    <property type="entry name" value="Ribosomal_eL30-like"/>
</dbReference>
<evidence type="ECO:0000313" key="8">
    <source>
        <dbReference type="Proteomes" id="UP000008136"/>
    </source>
</evidence>
<dbReference type="InterPro" id="IPR022991">
    <property type="entry name" value="Ribosomal_eL30_CS"/>
</dbReference>